<dbReference type="SUPFAM" id="SSF49785">
    <property type="entry name" value="Galactose-binding domain-like"/>
    <property type="match status" value="1"/>
</dbReference>
<gene>
    <name evidence="2" type="ORF">JIN81_05990</name>
</gene>
<name>A0A934R784_9BACT</name>
<dbReference type="AlphaFoldDB" id="A0A934R784"/>
<evidence type="ECO:0000259" key="1">
    <source>
        <dbReference type="SMART" id="SM00776"/>
    </source>
</evidence>
<dbReference type="Pfam" id="PF08305">
    <property type="entry name" value="NPCBM"/>
    <property type="match status" value="1"/>
</dbReference>
<accession>A0A934R784</accession>
<dbReference type="SUPFAM" id="SSF55486">
    <property type="entry name" value="Metalloproteases ('zincins'), catalytic domain"/>
    <property type="match status" value="1"/>
</dbReference>
<organism evidence="2 3">
    <name type="scientific">Haloferula rosea</name>
    <dbReference type="NCBI Taxonomy" id="490093"/>
    <lineage>
        <taxon>Bacteria</taxon>
        <taxon>Pseudomonadati</taxon>
        <taxon>Verrucomicrobiota</taxon>
        <taxon>Verrucomicrobiia</taxon>
        <taxon>Verrucomicrobiales</taxon>
        <taxon>Verrucomicrobiaceae</taxon>
        <taxon>Haloferula</taxon>
    </lineage>
</organism>
<reference evidence="2" key="1">
    <citation type="submission" date="2021-01" db="EMBL/GenBank/DDBJ databases">
        <title>Modified the classification status of verrucomicrobia.</title>
        <authorList>
            <person name="Feng X."/>
        </authorList>
    </citation>
    <scope>NUCLEOTIDE SEQUENCE</scope>
    <source>
        <strain evidence="2">KCTC 22201</strain>
    </source>
</reference>
<evidence type="ECO:0000313" key="3">
    <source>
        <dbReference type="Proteomes" id="UP000658278"/>
    </source>
</evidence>
<feature type="domain" description="Glycosyl hydrolase family 98 putative carbohydrate-binding module" evidence="1">
    <location>
        <begin position="448"/>
        <end position="586"/>
    </location>
</feature>
<dbReference type="Proteomes" id="UP000658278">
    <property type="component" value="Unassembled WGS sequence"/>
</dbReference>
<sequence length="586" mass="63568">MSPEEEIKAKVPAALAILEKWEQESPEKGERKLHIVYWTPKDREPSPKHRERLTAILEDIRDFYAGEMQRIGFGPRTIGLDYSDDGLLNIHLVKGRKDYPAYGPSSGGEIRNESLPTLRAAGIDPGKETVVIFCNMSNWDPAKGRINQNSPYYAGGSHRNGTAWQVDSPILELGSLAKKNPKVRDGQYGHISIGRYNSIFIGGVCHELGHALGLPHNRERPDEREAFGTALMGSGNRTYGEDRRNEGRGSFLTLAHALKLAAHPMFSGSVKRMDQGSTAKIDDLVVEPVGKGFRVTGKVTADPPVHALIGYMDPAGGGDYDATTCTAVPDADGRFVLEANALVPGGNQEFRIVACQVNGASSTYVGSNSPWEIPYSVGPSGEVDLSLHQSSQLLETLIGKVNAKDKDGARRELERLREAGVDGGSLQAASTLVGTLDEQKWVDPLTTDEGELSLTVVKPVEVKVGWGSPVVNRVPDPKALIQAGGKLYARGLYAHAPAVHRWNLGGKWMKIEGDVGLVSAGSQGSCVFVVFADGKQVWRSKKLQGQEVQSYSLDLTGVKELELRVEDAGDGKGSDWGFWLDPVLTR</sequence>
<dbReference type="InterPro" id="IPR008979">
    <property type="entry name" value="Galactose-bd-like_sf"/>
</dbReference>
<dbReference type="InterPro" id="IPR038637">
    <property type="entry name" value="NPCBM_sf"/>
</dbReference>
<dbReference type="EMBL" id="JAENII010000003">
    <property type="protein sequence ID" value="MBK1826559.1"/>
    <property type="molecule type" value="Genomic_DNA"/>
</dbReference>
<keyword evidence="3" id="KW-1185">Reference proteome</keyword>
<protein>
    <submittedName>
        <fullName evidence="2">NPCBM/NEW2 domain-containing protein</fullName>
    </submittedName>
</protein>
<evidence type="ECO:0000313" key="2">
    <source>
        <dbReference type="EMBL" id="MBK1826559.1"/>
    </source>
</evidence>
<dbReference type="Gene3D" id="2.60.120.1060">
    <property type="entry name" value="NPCBM/NEW2 domain"/>
    <property type="match status" value="1"/>
</dbReference>
<comment type="caution">
    <text evidence="2">The sequence shown here is derived from an EMBL/GenBank/DDBJ whole genome shotgun (WGS) entry which is preliminary data.</text>
</comment>
<dbReference type="InterPro" id="IPR013222">
    <property type="entry name" value="Glyco_hyd_98_carb-bd"/>
</dbReference>
<proteinExistence type="predicted"/>
<dbReference type="SMART" id="SM00776">
    <property type="entry name" value="NPCBM"/>
    <property type="match status" value="1"/>
</dbReference>